<accession>A0A367IJI3</accession>
<dbReference type="STRING" id="4846.A0A367IJI3"/>
<evidence type="ECO:0000256" key="1">
    <source>
        <dbReference type="ARBA" id="ARBA00022729"/>
    </source>
</evidence>
<keyword evidence="5" id="KW-1185">Reference proteome</keyword>
<dbReference type="OrthoDB" id="5564519at2759"/>
<protein>
    <recommendedName>
        <fullName evidence="3">Yeast cell wall synthesis Kre9/Knh1-like N-terminal domain-containing protein</fullName>
    </recommendedName>
</protein>
<feature type="domain" description="Yeast cell wall synthesis Kre9/Knh1-like N-terminal" evidence="3">
    <location>
        <begin position="25"/>
        <end position="117"/>
    </location>
</feature>
<proteinExistence type="predicted"/>
<evidence type="ECO:0000256" key="2">
    <source>
        <dbReference type="SAM" id="SignalP"/>
    </source>
</evidence>
<dbReference type="Pfam" id="PF10342">
    <property type="entry name" value="Kre9_KNH"/>
    <property type="match status" value="1"/>
</dbReference>
<dbReference type="Proteomes" id="UP000253551">
    <property type="component" value="Unassembled WGS sequence"/>
</dbReference>
<evidence type="ECO:0000259" key="3">
    <source>
        <dbReference type="Pfam" id="PF10342"/>
    </source>
</evidence>
<sequence length="198" mass="19518">MKSSLLISGLVLTASQALASITVVTPWSTSVWTAGGTGEITWNVTAPESTLNCDIQLLNGDTTNQNLVAQITSTSTPIACSAGKYGIYPINDFASGQYSIRIGQSATNNWYYSGLFTFNGTGTSKPISVASSATAISGTAAAAAAATSGAIPIGKAAASGTAAAVSASATSVSSDAHSVTFHSAAVALGAVAAAAFAL</sequence>
<dbReference type="AlphaFoldDB" id="A0A367IJI3"/>
<gene>
    <name evidence="4" type="ORF">CU098_003940</name>
</gene>
<evidence type="ECO:0000313" key="5">
    <source>
        <dbReference type="Proteomes" id="UP000253551"/>
    </source>
</evidence>
<name>A0A367IJI3_RHIST</name>
<feature type="signal peptide" evidence="2">
    <location>
        <begin position="1"/>
        <end position="19"/>
    </location>
</feature>
<comment type="caution">
    <text evidence="4">The sequence shown here is derived from an EMBL/GenBank/DDBJ whole genome shotgun (WGS) entry which is preliminary data.</text>
</comment>
<keyword evidence="1 2" id="KW-0732">Signal</keyword>
<dbReference type="InterPro" id="IPR018466">
    <property type="entry name" value="Kre9/Knh1-like_N"/>
</dbReference>
<feature type="chain" id="PRO_5016737143" description="Yeast cell wall synthesis Kre9/Knh1-like N-terminal domain-containing protein" evidence="2">
    <location>
        <begin position="20"/>
        <end position="198"/>
    </location>
</feature>
<reference evidence="4 5" key="1">
    <citation type="journal article" date="2018" name="G3 (Bethesda)">
        <title>Phylogenetic and Phylogenomic Definition of Rhizopus Species.</title>
        <authorList>
            <person name="Gryganskyi A.P."/>
            <person name="Golan J."/>
            <person name="Dolatabadi S."/>
            <person name="Mondo S."/>
            <person name="Robb S."/>
            <person name="Idnurm A."/>
            <person name="Muszewska A."/>
            <person name="Steczkiewicz K."/>
            <person name="Masonjones S."/>
            <person name="Liao H.L."/>
            <person name="Gajdeczka M.T."/>
            <person name="Anike F."/>
            <person name="Vuek A."/>
            <person name="Anishchenko I.M."/>
            <person name="Voigt K."/>
            <person name="de Hoog G.S."/>
            <person name="Smith M.E."/>
            <person name="Heitman J."/>
            <person name="Vilgalys R."/>
            <person name="Stajich J.E."/>
        </authorList>
    </citation>
    <scope>NUCLEOTIDE SEQUENCE [LARGE SCALE GENOMIC DNA]</scope>
    <source>
        <strain evidence="4 5">LSU 92-RS-03</strain>
    </source>
</reference>
<evidence type="ECO:0000313" key="4">
    <source>
        <dbReference type="EMBL" id="RCH77830.1"/>
    </source>
</evidence>
<organism evidence="4 5">
    <name type="scientific">Rhizopus stolonifer</name>
    <name type="common">Rhizopus nigricans</name>
    <dbReference type="NCBI Taxonomy" id="4846"/>
    <lineage>
        <taxon>Eukaryota</taxon>
        <taxon>Fungi</taxon>
        <taxon>Fungi incertae sedis</taxon>
        <taxon>Mucoromycota</taxon>
        <taxon>Mucoromycotina</taxon>
        <taxon>Mucoromycetes</taxon>
        <taxon>Mucorales</taxon>
        <taxon>Mucorineae</taxon>
        <taxon>Rhizopodaceae</taxon>
        <taxon>Rhizopus</taxon>
    </lineage>
</organism>
<dbReference type="EMBL" id="PJQM01007700">
    <property type="protein sequence ID" value="RCH77830.1"/>
    <property type="molecule type" value="Genomic_DNA"/>
</dbReference>